<sequence>MRSRYPADPSAGNVRFAQFNRFDIVMFDMIHGNFNFAYYCGVDRLQFVQQDSTADDRTACRRNMEALSMGLLASQVSCIAYFVRIGSIDRSIPSTVRDVWGSIRKNSGDLLELQVSRCDT</sequence>
<dbReference type="Proteomes" id="UP000785679">
    <property type="component" value="Unassembled WGS sequence"/>
</dbReference>
<organism evidence="1 2">
    <name type="scientific">Halteria grandinella</name>
    <dbReference type="NCBI Taxonomy" id="5974"/>
    <lineage>
        <taxon>Eukaryota</taxon>
        <taxon>Sar</taxon>
        <taxon>Alveolata</taxon>
        <taxon>Ciliophora</taxon>
        <taxon>Intramacronucleata</taxon>
        <taxon>Spirotrichea</taxon>
        <taxon>Stichotrichia</taxon>
        <taxon>Sporadotrichida</taxon>
        <taxon>Halteriidae</taxon>
        <taxon>Halteria</taxon>
    </lineage>
</organism>
<dbReference type="AlphaFoldDB" id="A0A8J8NB09"/>
<protein>
    <submittedName>
        <fullName evidence="1">Uncharacterized protein</fullName>
    </submittedName>
</protein>
<accession>A0A8J8NB09</accession>
<keyword evidence="2" id="KW-1185">Reference proteome</keyword>
<dbReference type="EMBL" id="RRYP01029755">
    <property type="protein sequence ID" value="TNV71559.1"/>
    <property type="molecule type" value="Genomic_DNA"/>
</dbReference>
<reference evidence="1" key="1">
    <citation type="submission" date="2019-06" db="EMBL/GenBank/DDBJ databases">
        <authorList>
            <person name="Zheng W."/>
        </authorList>
    </citation>
    <scope>NUCLEOTIDE SEQUENCE</scope>
    <source>
        <strain evidence="1">QDHG01</strain>
    </source>
</reference>
<evidence type="ECO:0000313" key="1">
    <source>
        <dbReference type="EMBL" id="TNV71559.1"/>
    </source>
</evidence>
<comment type="caution">
    <text evidence="1">The sequence shown here is derived from an EMBL/GenBank/DDBJ whole genome shotgun (WGS) entry which is preliminary data.</text>
</comment>
<gene>
    <name evidence="1" type="ORF">FGO68_gene11362</name>
</gene>
<name>A0A8J8NB09_HALGN</name>
<proteinExistence type="predicted"/>
<evidence type="ECO:0000313" key="2">
    <source>
        <dbReference type="Proteomes" id="UP000785679"/>
    </source>
</evidence>